<comment type="caution">
    <text evidence="1">The sequence shown here is derived from an EMBL/GenBank/DDBJ whole genome shotgun (WGS) entry which is preliminary data.</text>
</comment>
<evidence type="ECO:0000313" key="2">
    <source>
        <dbReference type="Proteomes" id="UP000265520"/>
    </source>
</evidence>
<evidence type="ECO:0000313" key="1">
    <source>
        <dbReference type="EMBL" id="MCI65653.1"/>
    </source>
</evidence>
<protein>
    <submittedName>
        <fullName evidence="1">Uncharacterized protein</fullName>
    </submittedName>
</protein>
<keyword evidence="2" id="KW-1185">Reference proteome</keyword>
<dbReference type="InterPro" id="IPR043502">
    <property type="entry name" value="DNA/RNA_pol_sf"/>
</dbReference>
<accession>A0A392TWX7</accession>
<dbReference type="InterPro" id="IPR043128">
    <property type="entry name" value="Rev_trsase/Diguanyl_cyclase"/>
</dbReference>
<organism evidence="1 2">
    <name type="scientific">Trifolium medium</name>
    <dbReference type="NCBI Taxonomy" id="97028"/>
    <lineage>
        <taxon>Eukaryota</taxon>
        <taxon>Viridiplantae</taxon>
        <taxon>Streptophyta</taxon>
        <taxon>Embryophyta</taxon>
        <taxon>Tracheophyta</taxon>
        <taxon>Spermatophyta</taxon>
        <taxon>Magnoliopsida</taxon>
        <taxon>eudicotyledons</taxon>
        <taxon>Gunneridae</taxon>
        <taxon>Pentapetalae</taxon>
        <taxon>rosids</taxon>
        <taxon>fabids</taxon>
        <taxon>Fabales</taxon>
        <taxon>Fabaceae</taxon>
        <taxon>Papilionoideae</taxon>
        <taxon>50 kb inversion clade</taxon>
        <taxon>NPAAA clade</taxon>
        <taxon>Hologalegina</taxon>
        <taxon>IRL clade</taxon>
        <taxon>Trifolieae</taxon>
        <taxon>Trifolium</taxon>
    </lineage>
</organism>
<feature type="non-terminal residue" evidence="1">
    <location>
        <position position="1"/>
    </location>
</feature>
<dbReference type="SUPFAM" id="SSF56672">
    <property type="entry name" value="DNA/RNA polymerases"/>
    <property type="match status" value="1"/>
</dbReference>
<dbReference type="EMBL" id="LXQA010679573">
    <property type="protein sequence ID" value="MCI65653.1"/>
    <property type="molecule type" value="Genomic_DNA"/>
</dbReference>
<dbReference type="AlphaFoldDB" id="A0A392TWX7"/>
<proteinExistence type="predicted"/>
<name>A0A392TWX7_9FABA</name>
<sequence length="62" mass="7273">HLQKVFEQDRKHNMRFNPEKYTFGVRAGKFLGFYLTELGIEANPDKCRAFTECPTPNDKKPI</sequence>
<dbReference type="Gene3D" id="3.30.70.270">
    <property type="match status" value="1"/>
</dbReference>
<dbReference type="Proteomes" id="UP000265520">
    <property type="component" value="Unassembled WGS sequence"/>
</dbReference>
<reference evidence="1 2" key="1">
    <citation type="journal article" date="2018" name="Front. Plant Sci.">
        <title>Red Clover (Trifolium pratense) and Zigzag Clover (T. medium) - A Picture of Genomic Similarities and Differences.</title>
        <authorList>
            <person name="Dluhosova J."/>
            <person name="Istvanek J."/>
            <person name="Nedelnik J."/>
            <person name="Repkova J."/>
        </authorList>
    </citation>
    <scope>NUCLEOTIDE SEQUENCE [LARGE SCALE GENOMIC DNA]</scope>
    <source>
        <strain evidence="2">cv. 10/8</strain>
        <tissue evidence="1">Leaf</tissue>
    </source>
</reference>